<evidence type="ECO:0000256" key="3">
    <source>
        <dbReference type="ARBA" id="ARBA00022679"/>
    </source>
</evidence>
<dbReference type="STRING" id="1121442.SAMN02745702_02288"/>
<dbReference type="Gene3D" id="3.60.140.10">
    <property type="entry name" value="CNF1/YfiH-like putative cysteine hydrolases"/>
    <property type="match status" value="1"/>
</dbReference>
<dbReference type="GO" id="GO:0016787">
    <property type="term" value="F:hydrolase activity"/>
    <property type="evidence" value="ECO:0007669"/>
    <property type="project" value="UniProtKB-KW"/>
</dbReference>
<evidence type="ECO:0000256" key="2">
    <source>
        <dbReference type="ARBA" id="ARBA00007353"/>
    </source>
</evidence>
<dbReference type="RefSeq" id="WP_078685562.1">
    <property type="nucleotide sequence ID" value="NZ_FUYA01000007.1"/>
</dbReference>
<accession>A0A1T4WH58</accession>
<evidence type="ECO:0000256" key="6">
    <source>
        <dbReference type="ARBA" id="ARBA00022833"/>
    </source>
</evidence>
<keyword evidence="6" id="KW-0862">Zinc</keyword>
<comment type="catalytic activity">
    <reaction evidence="7">
        <text>adenosine + H2O + H(+) = inosine + NH4(+)</text>
        <dbReference type="Rhea" id="RHEA:24408"/>
        <dbReference type="ChEBI" id="CHEBI:15377"/>
        <dbReference type="ChEBI" id="CHEBI:15378"/>
        <dbReference type="ChEBI" id="CHEBI:16335"/>
        <dbReference type="ChEBI" id="CHEBI:17596"/>
        <dbReference type="ChEBI" id="CHEBI:28938"/>
        <dbReference type="EC" id="3.5.4.4"/>
    </reaction>
    <physiologicalReaction direction="left-to-right" evidence="7">
        <dbReference type="Rhea" id="RHEA:24409"/>
    </physiologicalReaction>
</comment>
<evidence type="ECO:0000256" key="9">
    <source>
        <dbReference type="ARBA" id="ARBA00049893"/>
    </source>
</evidence>
<dbReference type="PANTHER" id="PTHR30616">
    <property type="entry name" value="UNCHARACTERIZED PROTEIN YFIH"/>
    <property type="match status" value="1"/>
</dbReference>
<comment type="catalytic activity">
    <reaction evidence="9">
        <text>S-methyl-5'-thioadenosine + phosphate = 5-(methylsulfanyl)-alpha-D-ribose 1-phosphate + adenine</text>
        <dbReference type="Rhea" id="RHEA:11852"/>
        <dbReference type="ChEBI" id="CHEBI:16708"/>
        <dbReference type="ChEBI" id="CHEBI:17509"/>
        <dbReference type="ChEBI" id="CHEBI:43474"/>
        <dbReference type="ChEBI" id="CHEBI:58533"/>
        <dbReference type="EC" id="2.4.2.28"/>
    </reaction>
    <physiologicalReaction direction="left-to-right" evidence="9">
        <dbReference type="Rhea" id="RHEA:11853"/>
    </physiologicalReaction>
</comment>
<dbReference type="PANTHER" id="PTHR30616:SF2">
    <property type="entry name" value="PURINE NUCLEOSIDE PHOSPHORYLASE LACC1"/>
    <property type="match status" value="1"/>
</dbReference>
<dbReference type="SUPFAM" id="SSF64438">
    <property type="entry name" value="CNF1/YfiH-like putative cysteine hydrolases"/>
    <property type="match status" value="1"/>
</dbReference>
<protein>
    <recommendedName>
        <fullName evidence="12">Purine nucleoside phosphorylase</fullName>
    </recommendedName>
</protein>
<comment type="similarity">
    <text evidence="2">Belongs to the purine nucleoside phosphorylase YfiH/LACC1 family.</text>
</comment>
<dbReference type="InterPro" id="IPR011324">
    <property type="entry name" value="Cytotoxic_necrot_fac-like_cat"/>
</dbReference>
<dbReference type="Pfam" id="PF02578">
    <property type="entry name" value="Cu-oxidase_4"/>
    <property type="match status" value="1"/>
</dbReference>
<evidence type="ECO:0000313" key="11">
    <source>
        <dbReference type="Proteomes" id="UP000189733"/>
    </source>
</evidence>
<evidence type="ECO:0000256" key="4">
    <source>
        <dbReference type="ARBA" id="ARBA00022723"/>
    </source>
</evidence>
<dbReference type="AlphaFoldDB" id="A0A1T4WH58"/>
<reference evidence="10 11" key="1">
    <citation type="submission" date="2017-02" db="EMBL/GenBank/DDBJ databases">
        <authorList>
            <person name="Peterson S.W."/>
        </authorList>
    </citation>
    <scope>NUCLEOTIDE SEQUENCE [LARGE SCALE GENOMIC DNA]</scope>
    <source>
        <strain evidence="10 11">DSM 18034</strain>
    </source>
</reference>
<dbReference type="CDD" id="cd16833">
    <property type="entry name" value="YfiH"/>
    <property type="match status" value="1"/>
</dbReference>
<dbReference type="GO" id="GO:0017061">
    <property type="term" value="F:S-methyl-5-thioadenosine phosphorylase activity"/>
    <property type="evidence" value="ECO:0007669"/>
    <property type="project" value="UniProtKB-EC"/>
</dbReference>
<sequence>MDLNYIPFKFPGLDSVHCYFGTRMGGTEKGPFDNANISLEVGDNPDHVIGSRRKLQQDLGFETWQEVRQVHGPQMIFEPEPTRIDVEGSIEADGIATSEPGRALVIKTADCQPLLIAHASGKYVAALHVGWRGNSLHFPTTGVKAFCREYDLPPEEVFVVRGPSLGPAWSQFINFNDEFGKAFQEYFDPDTASVDLWQLTKDQLLAAGIRPGHIFRLDLCTYSLPEMFFSYRRDKTCGRMANLIWIEK</sequence>
<keyword evidence="3" id="KW-0808">Transferase</keyword>
<proteinExistence type="inferred from homology"/>
<dbReference type="InterPro" id="IPR038371">
    <property type="entry name" value="Cu_polyphenol_OxRdtase_sf"/>
</dbReference>
<keyword evidence="4" id="KW-0479">Metal-binding</keyword>
<evidence type="ECO:0000256" key="7">
    <source>
        <dbReference type="ARBA" id="ARBA00047989"/>
    </source>
</evidence>
<dbReference type="EMBL" id="FUYA01000007">
    <property type="protein sequence ID" value="SKA76676.1"/>
    <property type="molecule type" value="Genomic_DNA"/>
</dbReference>
<organism evidence="10 11">
    <name type="scientific">Desulfobaculum bizertense DSM 18034</name>
    <dbReference type="NCBI Taxonomy" id="1121442"/>
    <lineage>
        <taxon>Bacteria</taxon>
        <taxon>Pseudomonadati</taxon>
        <taxon>Thermodesulfobacteriota</taxon>
        <taxon>Desulfovibrionia</taxon>
        <taxon>Desulfovibrionales</taxon>
        <taxon>Desulfovibrionaceae</taxon>
        <taxon>Desulfobaculum</taxon>
    </lineage>
</organism>
<evidence type="ECO:0000256" key="8">
    <source>
        <dbReference type="ARBA" id="ARBA00048968"/>
    </source>
</evidence>
<evidence type="ECO:0008006" key="12">
    <source>
        <dbReference type="Google" id="ProtNLM"/>
    </source>
</evidence>
<evidence type="ECO:0000256" key="1">
    <source>
        <dbReference type="ARBA" id="ARBA00000553"/>
    </source>
</evidence>
<keyword evidence="5" id="KW-0378">Hydrolase</keyword>
<dbReference type="Proteomes" id="UP000189733">
    <property type="component" value="Unassembled WGS sequence"/>
</dbReference>
<comment type="catalytic activity">
    <reaction evidence="8">
        <text>adenosine + phosphate = alpha-D-ribose 1-phosphate + adenine</text>
        <dbReference type="Rhea" id="RHEA:27642"/>
        <dbReference type="ChEBI" id="CHEBI:16335"/>
        <dbReference type="ChEBI" id="CHEBI:16708"/>
        <dbReference type="ChEBI" id="CHEBI:43474"/>
        <dbReference type="ChEBI" id="CHEBI:57720"/>
        <dbReference type="EC" id="2.4.2.1"/>
    </reaction>
    <physiologicalReaction direction="left-to-right" evidence="8">
        <dbReference type="Rhea" id="RHEA:27643"/>
    </physiologicalReaction>
</comment>
<evidence type="ECO:0000256" key="5">
    <source>
        <dbReference type="ARBA" id="ARBA00022801"/>
    </source>
</evidence>
<dbReference type="InterPro" id="IPR003730">
    <property type="entry name" value="Cu_polyphenol_OxRdtase"/>
</dbReference>
<name>A0A1T4WH58_9BACT</name>
<gene>
    <name evidence="10" type="ORF">SAMN02745702_02288</name>
</gene>
<evidence type="ECO:0000313" key="10">
    <source>
        <dbReference type="EMBL" id="SKA76676.1"/>
    </source>
</evidence>
<dbReference type="GO" id="GO:0005507">
    <property type="term" value="F:copper ion binding"/>
    <property type="evidence" value="ECO:0007669"/>
    <property type="project" value="TreeGrafter"/>
</dbReference>
<comment type="catalytic activity">
    <reaction evidence="1">
        <text>inosine + phosphate = alpha-D-ribose 1-phosphate + hypoxanthine</text>
        <dbReference type="Rhea" id="RHEA:27646"/>
        <dbReference type="ChEBI" id="CHEBI:17368"/>
        <dbReference type="ChEBI" id="CHEBI:17596"/>
        <dbReference type="ChEBI" id="CHEBI:43474"/>
        <dbReference type="ChEBI" id="CHEBI:57720"/>
        <dbReference type="EC" id="2.4.2.1"/>
    </reaction>
    <physiologicalReaction direction="left-to-right" evidence="1">
        <dbReference type="Rhea" id="RHEA:27647"/>
    </physiologicalReaction>
</comment>
<keyword evidence="11" id="KW-1185">Reference proteome</keyword>
<dbReference type="OrthoDB" id="4279at2"/>